<dbReference type="PANTHER" id="PTHR43649:SF33">
    <property type="entry name" value="POLYGALACTURONAN_RHAMNOGALACTURONAN-BINDING PROTEIN YTCQ"/>
    <property type="match status" value="1"/>
</dbReference>
<dbReference type="InterPro" id="IPR050490">
    <property type="entry name" value="Bact_solute-bd_prot1"/>
</dbReference>
<dbReference type="RefSeq" id="WP_190213453.1">
    <property type="nucleotide sequence ID" value="NZ_BNBO01000036.1"/>
</dbReference>
<evidence type="ECO:0000313" key="7">
    <source>
        <dbReference type="EMBL" id="GHH78144.1"/>
    </source>
</evidence>
<sequence>MRRGWVAVAAATMVVLTACSGGSGGTSSSAASAAADPAKVSGDITVLTNRTDQIKDGSLKKYADEFSRTYPNVNVKFEGLTDYEGEVKIRMNTENYGDVLLIPDNVSITQYPTFFSPLGDSAELSKTYNWTDYTTVKDKVYGIANYGTATGLVYNKAVWQQAGVTQWPKSTQEFIDDLKAIKAKGQAIPYYTNYKDAWPLQKWTDNIGGPSCDQGGKDKLSTTAEPWAAGQDLNAIDGLLYNTVHEKLSEDDPTTTNWEKSKTLLGTGRIGAMLLGSWAVPQMQAAATAAGQNPDDIGFMPFPQAAGGKLCTIIQPDYKYAVNVHSKNKEAARAWIDWFLNKSGSAQAEQAVSSVKGSTLPASLKPFEAQGVTLLLGQNQQNAAVISKIDKGSEIGLGSPDYRQKLVDTARGAAPGDMNSYFADLNKKWAASQKTVTG</sequence>
<reference evidence="7" key="2">
    <citation type="submission" date="2020-09" db="EMBL/GenBank/DDBJ databases">
        <authorList>
            <person name="Sun Q."/>
            <person name="Ohkuma M."/>
        </authorList>
    </citation>
    <scope>NUCLEOTIDE SEQUENCE</scope>
    <source>
        <strain evidence="7">JCM 4646</strain>
    </source>
</reference>
<evidence type="ECO:0000313" key="8">
    <source>
        <dbReference type="Proteomes" id="UP000617734"/>
    </source>
</evidence>
<evidence type="ECO:0000256" key="5">
    <source>
        <dbReference type="ARBA" id="ARBA00023288"/>
    </source>
</evidence>
<name>A0A919KZU2_9ACTN</name>
<reference evidence="7" key="1">
    <citation type="journal article" date="2014" name="Int. J. Syst. Evol. Microbiol.">
        <title>Complete genome sequence of Corynebacterium casei LMG S-19264T (=DSM 44701T), isolated from a smear-ripened cheese.</title>
        <authorList>
            <consortium name="US DOE Joint Genome Institute (JGI-PGF)"/>
            <person name="Walter F."/>
            <person name="Albersmeier A."/>
            <person name="Kalinowski J."/>
            <person name="Ruckert C."/>
        </authorList>
    </citation>
    <scope>NUCLEOTIDE SEQUENCE</scope>
    <source>
        <strain evidence="7">JCM 4646</strain>
    </source>
</reference>
<keyword evidence="8" id="KW-1185">Reference proteome</keyword>
<evidence type="ECO:0000256" key="4">
    <source>
        <dbReference type="ARBA" id="ARBA00023139"/>
    </source>
</evidence>
<feature type="signal peptide" evidence="6">
    <location>
        <begin position="1"/>
        <end position="20"/>
    </location>
</feature>
<dbReference type="Proteomes" id="UP000617734">
    <property type="component" value="Unassembled WGS sequence"/>
</dbReference>
<keyword evidence="3" id="KW-0472">Membrane</keyword>
<dbReference type="PANTHER" id="PTHR43649">
    <property type="entry name" value="ARABINOSE-BINDING PROTEIN-RELATED"/>
    <property type="match status" value="1"/>
</dbReference>
<feature type="chain" id="PRO_5038713933" evidence="6">
    <location>
        <begin position="21"/>
        <end position="438"/>
    </location>
</feature>
<evidence type="ECO:0000256" key="3">
    <source>
        <dbReference type="ARBA" id="ARBA00023136"/>
    </source>
</evidence>
<keyword evidence="5" id="KW-0449">Lipoprotein</keyword>
<dbReference type="GeneID" id="95355693"/>
<keyword evidence="4" id="KW-0564">Palmitate</keyword>
<evidence type="ECO:0000256" key="1">
    <source>
        <dbReference type="ARBA" id="ARBA00022475"/>
    </source>
</evidence>
<dbReference type="SUPFAM" id="SSF53850">
    <property type="entry name" value="Periplasmic binding protein-like II"/>
    <property type="match status" value="1"/>
</dbReference>
<dbReference type="Pfam" id="PF01547">
    <property type="entry name" value="SBP_bac_1"/>
    <property type="match status" value="1"/>
</dbReference>
<dbReference type="PROSITE" id="PS51257">
    <property type="entry name" value="PROKAR_LIPOPROTEIN"/>
    <property type="match status" value="1"/>
</dbReference>
<dbReference type="Gene3D" id="3.40.190.10">
    <property type="entry name" value="Periplasmic binding protein-like II"/>
    <property type="match status" value="2"/>
</dbReference>
<proteinExistence type="predicted"/>
<evidence type="ECO:0000256" key="2">
    <source>
        <dbReference type="ARBA" id="ARBA00022729"/>
    </source>
</evidence>
<keyword evidence="1" id="KW-1003">Cell membrane</keyword>
<dbReference type="EMBL" id="BNBO01000036">
    <property type="protein sequence ID" value="GHH78144.1"/>
    <property type="molecule type" value="Genomic_DNA"/>
</dbReference>
<keyword evidence="2 6" id="KW-0732">Signal</keyword>
<dbReference type="InterPro" id="IPR006059">
    <property type="entry name" value="SBP"/>
</dbReference>
<evidence type="ECO:0000256" key="6">
    <source>
        <dbReference type="SAM" id="SignalP"/>
    </source>
</evidence>
<organism evidence="7 8">
    <name type="scientific">Kitasatospora indigofera</name>
    <dbReference type="NCBI Taxonomy" id="67307"/>
    <lineage>
        <taxon>Bacteria</taxon>
        <taxon>Bacillati</taxon>
        <taxon>Actinomycetota</taxon>
        <taxon>Actinomycetes</taxon>
        <taxon>Kitasatosporales</taxon>
        <taxon>Streptomycetaceae</taxon>
        <taxon>Kitasatospora</taxon>
    </lineage>
</organism>
<accession>A0A919KZU2</accession>
<gene>
    <name evidence="7" type="ORF">GCM10018781_53280</name>
</gene>
<comment type="caution">
    <text evidence="7">The sequence shown here is derived from an EMBL/GenBank/DDBJ whole genome shotgun (WGS) entry which is preliminary data.</text>
</comment>
<dbReference type="AlphaFoldDB" id="A0A919KZU2"/>
<protein>
    <submittedName>
        <fullName evidence="7">Sugar ABC transporter substrate-binding protein</fullName>
    </submittedName>
</protein>